<dbReference type="InterPro" id="IPR011006">
    <property type="entry name" value="CheY-like_superfamily"/>
</dbReference>
<protein>
    <submittedName>
        <fullName evidence="2">Response regulator receiver protein</fullName>
    </submittedName>
</protein>
<dbReference type="InterPro" id="IPR001789">
    <property type="entry name" value="Sig_transdc_resp-reg_receiver"/>
</dbReference>
<comment type="caution">
    <text evidence="2">The sequence shown here is derived from an EMBL/GenBank/DDBJ whole genome shotgun (WGS) entry which is preliminary data.</text>
</comment>
<dbReference type="SMART" id="SM00448">
    <property type="entry name" value="REC"/>
    <property type="match status" value="1"/>
</dbReference>
<proteinExistence type="predicted"/>
<gene>
    <name evidence="2" type="ORF">NUZ5A_50634</name>
</gene>
<dbReference type="EMBL" id="CAJNAQ010000005">
    <property type="protein sequence ID" value="CAE6497154.1"/>
    <property type="molecule type" value="Genomic_DNA"/>
</dbReference>
<dbReference type="AlphaFoldDB" id="A0A812EWT5"/>
<name>A0A812EWT5_9ARCH</name>
<dbReference type="Gene3D" id="3.40.50.2300">
    <property type="match status" value="1"/>
</dbReference>
<accession>A0A812EWT5</accession>
<dbReference type="InterPro" id="IPR052048">
    <property type="entry name" value="ST_Response_Regulator"/>
</dbReference>
<feature type="domain" description="Response regulatory" evidence="1">
    <location>
        <begin position="3"/>
        <end position="117"/>
    </location>
</feature>
<dbReference type="RefSeq" id="WP_205099724.1">
    <property type="nucleotide sequence ID" value="NZ_CAJNAQ010000005.1"/>
</dbReference>
<dbReference type="GO" id="GO:0000160">
    <property type="term" value="P:phosphorelay signal transduction system"/>
    <property type="evidence" value="ECO:0007669"/>
    <property type="project" value="InterPro"/>
</dbReference>
<evidence type="ECO:0000259" key="1">
    <source>
        <dbReference type="PROSITE" id="PS50110"/>
    </source>
</evidence>
<sequence>MVTAIVVDDDVDTVDVFCDYLRLKNVTILGRGYNGKEAVQLYKTHMPDIVFLDLMMPEYDGFYALENIRKINQDSKIVVVTADLREHTAKRLEILKPTEIFIKPYDMERINQLLSTI</sequence>
<evidence type="ECO:0000313" key="2">
    <source>
        <dbReference type="EMBL" id="CAE6497154.1"/>
    </source>
</evidence>
<dbReference type="PROSITE" id="PS50110">
    <property type="entry name" value="RESPONSE_REGULATORY"/>
    <property type="match status" value="1"/>
</dbReference>
<dbReference type="PANTHER" id="PTHR43228">
    <property type="entry name" value="TWO-COMPONENT RESPONSE REGULATOR"/>
    <property type="match status" value="1"/>
</dbReference>
<dbReference type="SUPFAM" id="SSF52172">
    <property type="entry name" value="CheY-like"/>
    <property type="match status" value="1"/>
</dbReference>
<dbReference type="PANTHER" id="PTHR43228:SF1">
    <property type="entry name" value="TWO-COMPONENT RESPONSE REGULATOR ARR22"/>
    <property type="match status" value="1"/>
</dbReference>
<evidence type="ECO:0000313" key="3">
    <source>
        <dbReference type="Proteomes" id="UP000655759"/>
    </source>
</evidence>
<reference evidence="2" key="1">
    <citation type="submission" date="2021-02" db="EMBL/GenBank/DDBJ databases">
        <authorList>
            <person name="Han P."/>
        </authorList>
    </citation>
    <scope>NUCLEOTIDE SEQUENCE</scope>
    <source>
        <strain evidence="2">Candidatus Nitrosotenuis uzonensis 5A</strain>
    </source>
</reference>
<dbReference type="Proteomes" id="UP000655759">
    <property type="component" value="Unassembled WGS sequence"/>
</dbReference>
<organism evidence="2 3">
    <name type="scientific">Candidatus Nitrosotenuis uzonensis</name>
    <dbReference type="NCBI Taxonomy" id="1407055"/>
    <lineage>
        <taxon>Archaea</taxon>
        <taxon>Nitrososphaerota</taxon>
        <taxon>Candidatus Nitrosotenuis</taxon>
    </lineage>
</organism>
<dbReference type="Pfam" id="PF00072">
    <property type="entry name" value="Response_reg"/>
    <property type="match status" value="1"/>
</dbReference>